<dbReference type="AlphaFoldDB" id="A0A2P2NAF9"/>
<evidence type="ECO:0000313" key="1">
    <source>
        <dbReference type="EMBL" id="MBX39455.1"/>
    </source>
</evidence>
<organism evidence="1">
    <name type="scientific">Rhizophora mucronata</name>
    <name type="common">Asiatic mangrove</name>
    <dbReference type="NCBI Taxonomy" id="61149"/>
    <lineage>
        <taxon>Eukaryota</taxon>
        <taxon>Viridiplantae</taxon>
        <taxon>Streptophyta</taxon>
        <taxon>Embryophyta</taxon>
        <taxon>Tracheophyta</taxon>
        <taxon>Spermatophyta</taxon>
        <taxon>Magnoliopsida</taxon>
        <taxon>eudicotyledons</taxon>
        <taxon>Gunneridae</taxon>
        <taxon>Pentapetalae</taxon>
        <taxon>rosids</taxon>
        <taxon>fabids</taxon>
        <taxon>Malpighiales</taxon>
        <taxon>Rhizophoraceae</taxon>
        <taxon>Rhizophora</taxon>
    </lineage>
</organism>
<accession>A0A2P2NAF9</accession>
<dbReference type="EMBL" id="GGEC01058971">
    <property type="protein sequence ID" value="MBX39455.1"/>
    <property type="molecule type" value="Transcribed_RNA"/>
</dbReference>
<reference evidence="1" key="1">
    <citation type="submission" date="2018-02" db="EMBL/GenBank/DDBJ databases">
        <title>Rhizophora mucronata_Transcriptome.</title>
        <authorList>
            <person name="Meera S.P."/>
            <person name="Sreeshan A."/>
            <person name="Augustine A."/>
        </authorList>
    </citation>
    <scope>NUCLEOTIDE SEQUENCE</scope>
    <source>
        <tissue evidence="1">Leaf</tissue>
    </source>
</reference>
<sequence length="27" mass="3344">MVYSSQYNWPCYFSCIRYQGKRSLLHL</sequence>
<proteinExistence type="predicted"/>
<name>A0A2P2NAF9_RHIMU</name>
<protein>
    <submittedName>
        <fullName evidence="1">Uncharacterized protein</fullName>
    </submittedName>
</protein>